<reference evidence="3" key="1">
    <citation type="submission" date="2022-11" db="UniProtKB">
        <authorList>
            <consortium name="WormBaseParasite"/>
        </authorList>
    </citation>
    <scope>IDENTIFICATION</scope>
</reference>
<organism evidence="2 3">
    <name type="scientific">Parascaris equorum</name>
    <name type="common">Equine roundworm</name>
    <dbReference type="NCBI Taxonomy" id="6256"/>
    <lineage>
        <taxon>Eukaryota</taxon>
        <taxon>Metazoa</taxon>
        <taxon>Ecdysozoa</taxon>
        <taxon>Nematoda</taxon>
        <taxon>Chromadorea</taxon>
        <taxon>Rhabditida</taxon>
        <taxon>Spirurina</taxon>
        <taxon>Ascaridomorpha</taxon>
        <taxon>Ascaridoidea</taxon>
        <taxon>Ascarididae</taxon>
        <taxon>Parascaris</taxon>
    </lineage>
</organism>
<evidence type="ECO:0000256" key="1">
    <source>
        <dbReference type="SAM" id="MobiDB-lite"/>
    </source>
</evidence>
<protein>
    <submittedName>
        <fullName evidence="3">Uncharacterized protein</fullName>
    </submittedName>
</protein>
<evidence type="ECO:0000313" key="2">
    <source>
        <dbReference type="Proteomes" id="UP000887564"/>
    </source>
</evidence>
<evidence type="ECO:0000313" key="3">
    <source>
        <dbReference type="WBParaSite" id="PEQ_0000259801-mRNA-1"/>
    </source>
</evidence>
<sequence length="64" mass="6762">MTVNDETASLLSSNTNTDYGGTSRMTELGPITPVTLAWHNVIVTTKKGGRLILDDISGVSARAI</sequence>
<feature type="region of interest" description="Disordered" evidence="1">
    <location>
        <begin position="1"/>
        <end position="24"/>
    </location>
</feature>
<dbReference type="Proteomes" id="UP000887564">
    <property type="component" value="Unplaced"/>
</dbReference>
<keyword evidence="2" id="KW-1185">Reference proteome</keyword>
<accession>A0A914R8K6</accession>
<dbReference type="AlphaFoldDB" id="A0A914R8K6"/>
<dbReference type="WBParaSite" id="PEQ_0000259801-mRNA-1">
    <property type="protein sequence ID" value="PEQ_0000259801-mRNA-1"/>
    <property type="gene ID" value="PEQ_0000259801"/>
</dbReference>
<proteinExistence type="predicted"/>
<name>A0A914R8K6_PAREQ</name>